<name>U5BRD7_9BACT</name>
<sequence>MIQEYQKTEIHSIFKYVKSHFWIKNKDLTLFMYIECHRDKPKKPPFAGGFFGLSIIRFQRILEIFIITEIKSIQMI</sequence>
<evidence type="ECO:0000313" key="2">
    <source>
        <dbReference type="Proteomes" id="UP000016843"/>
    </source>
</evidence>
<accession>U5BRD7</accession>
<protein>
    <submittedName>
        <fullName evidence="1">Uncharacterized protein</fullName>
    </submittedName>
</protein>
<keyword evidence="2" id="KW-1185">Reference proteome</keyword>
<gene>
    <name evidence="1" type="ORF">P872_17540</name>
</gene>
<dbReference type="EMBL" id="AWXR01000017">
    <property type="protein sequence ID" value="ERM83150.1"/>
    <property type="molecule type" value="Genomic_DNA"/>
</dbReference>
<organism evidence="1 2">
    <name type="scientific">Rhodonellum psychrophilum GCM71 = DSM 17998</name>
    <dbReference type="NCBI Taxonomy" id="1123057"/>
    <lineage>
        <taxon>Bacteria</taxon>
        <taxon>Pseudomonadati</taxon>
        <taxon>Bacteroidota</taxon>
        <taxon>Cytophagia</taxon>
        <taxon>Cytophagales</taxon>
        <taxon>Cytophagaceae</taxon>
        <taxon>Rhodonellum</taxon>
    </lineage>
</organism>
<comment type="caution">
    <text evidence="1">The sequence shown here is derived from an EMBL/GenBank/DDBJ whole genome shotgun (WGS) entry which is preliminary data.</text>
</comment>
<dbReference type="Proteomes" id="UP000016843">
    <property type="component" value="Unassembled WGS sequence"/>
</dbReference>
<reference evidence="1 2" key="1">
    <citation type="journal article" date="2013" name="Genome Announc.">
        <title>Draft Genome Sequence of the Psychrophilic and Alkaliphilic Rhodonellum psychrophilum Strain GCM71T.</title>
        <authorList>
            <person name="Hauptmann A.L."/>
            <person name="Glaring M.A."/>
            <person name="Hallin P.F."/>
            <person name="Prieme A."/>
            <person name="Stougaard P."/>
        </authorList>
    </citation>
    <scope>NUCLEOTIDE SEQUENCE [LARGE SCALE GENOMIC DNA]</scope>
    <source>
        <strain evidence="1 2">GCM71</strain>
    </source>
</reference>
<evidence type="ECO:0000313" key="1">
    <source>
        <dbReference type="EMBL" id="ERM83150.1"/>
    </source>
</evidence>
<dbReference type="AlphaFoldDB" id="U5BRD7"/>
<proteinExistence type="predicted"/>